<feature type="region of interest" description="Disordered" evidence="1">
    <location>
        <begin position="267"/>
        <end position="381"/>
    </location>
</feature>
<feature type="compositionally biased region" description="Pro residues" evidence="1">
    <location>
        <begin position="293"/>
        <end position="304"/>
    </location>
</feature>
<feature type="compositionally biased region" description="Low complexity" evidence="1">
    <location>
        <begin position="274"/>
        <end position="292"/>
    </location>
</feature>
<feature type="compositionally biased region" description="Low complexity" evidence="1">
    <location>
        <begin position="305"/>
        <end position="324"/>
    </location>
</feature>
<dbReference type="Proteomes" id="UP001601627">
    <property type="component" value="Unassembled WGS sequence"/>
</dbReference>
<keyword evidence="3" id="KW-1185">Reference proteome</keyword>
<feature type="compositionally biased region" description="Basic residues" evidence="1">
    <location>
        <begin position="351"/>
        <end position="360"/>
    </location>
</feature>
<dbReference type="EMBL" id="JBHVZQ010000049">
    <property type="protein sequence ID" value="MFF1278143.1"/>
    <property type="molecule type" value="Genomic_DNA"/>
</dbReference>
<sequence length="511" mass="54275">MAAFSRACGATAEEEREALKLWQAARAEDRGILATLRAPSVTNIRTAQDLTTALAATYERAGAPALRLVQERATTDQADGALLLPLTTLWRITRREGSGPATWEQCEAYLRGCGVHSVRMRLWREAFTRARTPVAADPGDLGELTRANLGRLSGGGPGAAKISKRFRALLNRMTSQEVETALTVGTAYLATEGARSYTATPTTFDHIFRVGRELFLPGAPGEPGTGQGDAVAPFRRAKAATPAPDGLSRADRPSTLPVVVTHVLGAEARRNGTAPTPSASATAPSASSSSSATPPPSHPHPAARPPGRAFPAPAAPPARLAAPGSPHPRLHDLRQRPHTAPSPHHSAGQQRRTRPRRRLRTAAAVRTRPARPRQRAGRCRPKASHRATVRCWRGGCDRQAVHAVLVAVEVFGPAGDEEILHGTPASAEPRVKPSSRLKGRAVLAAFHNGQGIEAGRVRREGAAQTPAALRAGCRCRRRVELAPRVSQWVGPRRSVGTAVLGRASSLPPLLA</sequence>
<evidence type="ECO:0000256" key="1">
    <source>
        <dbReference type="SAM" id="MobiDB-lite"/>
    </source>
</evidence>
<reference evidence="2 3" key="1">
    <citation type="submission" date="2024-09" db="EMBL/GenBank/DDBJ databases">
        <title>The Natural Products Discovery Center: Release of the First 8490 Sequenced Strains for Exploring Actinobacteria Biosynthetic Diversity.</title>
        <authorList>
            <person name="Kalkreuter E."/>
            <person name="Kautsar S.A."/>
            <person name="Yang D."/>
            <person name="Bader C.D."/>
            <person name="Teijaro C.N."/>
            <person name="Fluegel L."/>
            <person name="Davis C.M."/>
            <person name="Simpson J.R."/>
            <person name="Lauterbach L."/>
            <person name="Steele A.D."/>
            <person name="Gui C."/>
            <person name="Meng S."/>
            <person name="Li G."/>
            <person name="Viehrig K."/>
            <person name="Ye F."/>
            <person name="Su P."/>
            <person name="Kiefer A.F."/>
            <person name="Nichols A."/>
            <person name="Cepeda A.J."/>
            <person name="Yan W."/>
            <person name="Fan B."/>
            <person name="Jiang Y."/>
            <person name="Adhikari A."/>
            <person name="Zheng C.-J."/>
            <person name="Schuster L."/>
            <person name="Cowan T.M."/>
            <person name="Smanski M.J."/>
            <person name="Chevrette M.G."/>
            <person name="De Carvalho L.P.S."/>
            <person name="Shen B."/>
        </authorList>
    </citation>
    <scope>NUCLEOTIDE SEQUENCE [LARGE SCALE GENOMIC DNA]</scope>
    <source>
        <strain evidence="2 3">NPDC058328</strain>
    </source>
</reference>
<comment type="caution">
    <text evidence="2">The sequence shown here is derived from an EMBL/GenBank/DDBJ whole genome shotgun (WGS) entry which is preliminary data.</text>
</comment>
<feature type="compositionally biased region" description="Basic residues" evidence="1">
    <location>
        <begin position="368"/>
        <end position="381"/>
    </location>
</feature>
<evidence type="ECO:0008006" key="4">
    <source>
        <dbReference type="Google" id="ProtNLM"/>
    </source>
</evidence>
<organism evidence="2 3">
    <name type="scientific">Streptomyces marokkonensis</name>
    <dbReference type="NCBI Taxonomy" id="324855"/>
    <lineage>
        <taxon>Bacteria</taxon>
        <taxon>Bacillati</taxon>
        <taxon>Actinomycetota</taxon>
        <taxon>Actinomycetes</taxon>
        <taxon>Kitasatosporales</taxon>
        <taxon>Streptomycetaceae</taxon>
        <taxon>Streptomyces</taxon>
    </lineage>
</organism>
<protein>
    <recommendedName>
        <fullName evidence="4">Integrase</fullName>
    </recommendedName>
</protein>
<dbReference type="RefSeq" id="WP_388240452.1">
    <property type="nucleotide sequence ID" value="NZ_JBHVZQ010000049.1"/>
</dbReference>
<gene>
    <name evidence="2" type="ORF">ACFVZC_32925</name>
</gene>
<name>A0ABW6QHC9_9ACTN</name>
<evidence type="ECO:0000313" key="2">
    <source>
        <dbReference type="EMBL" id="MFF1278143.1"/>
    </source>
</evidence>
<accession>A0ABW6QHC9</accession>
<evidence type="ECO:0000313" key="3">
    <source>
        <dbReference type="Proteomes" id="UP001601627"/>
    </source>
</evidence>
<proteinExistence type="predicted"/>